<accession>A0A0R1YR54</accession>
<dbReference type="InterPro" id="IPR036271">
    <property type="entry name" value="Tet_transcr_reg_TetR-rel_C_sf"/>
</dbReference>
<dbReference type="PATRIC" id="fig|1423786.4.peg.2375"/>
<sequence>MVVNSVVERLELRPELDVEAVKRFLAMAIQAMSAKIQIYFNQHPDLNKIEDMGPIIDEVKVYMDMVEHGIVA</sequence>
<dbReference type="Proteomes" id="UP000051010">
    <property type="component" value="Unassembled WGS sequence"/>
</dbReference>
<reference evidence="1 2" key="1">
    <citation type="journal article" date="2015" name="Genome Announc.">
        <title>Expanding the biotechnology potential of lactobacilli through comparative genomics of 213 strains and associated genera.</title>
        <authorList>
            <person name="Sun Z."/>
            <person name="Harris H.M."/>
            <person name="McCann A."/>
            <person name="Guo C."/>
            <person name="Argimon S."/>
            <person name="Zhang W."/>
            <person name="Yang X."/>
            <person name="Jeffery I.B."/>
            <person name="Cooney J.C."/>
            <person name="Kagawa T.F."/>
            <person name="Liu W."/>
            <person name="Song Y."/>
            <person name="Salvetti E."/>
            <person name="Wrobel A."/>
            <person name="Rasinkangas P."/>
            <person name="Parkhill J."/>
            <person name="Rea M.C."/>
            <person name="O'Sullivan O."/>
            <person name="Ritari J."/>
            <person name="Douillard F.P."/>
            <person name="Paul Ross R."/>
            <person name="Yang R."/>
            <person name="Briner A.E."/>
            <person name="Felis G.E."/>
            <person name="de Vos W.M."/>
            <person name="Barrangou R."/>
            <person name="Klaenhammer T.R."/>
            <person name="Caufield P.W."/>
            <person name="Cui Y."/>
            <person name="Zhang H."/>
            <person name="O'Toole P.W."/>
        </authorList>
    </citation>
    <scope>NUCLEOTIDE SEQUENCE [LARGE SCALE GENOMIC DNA]</scope>
    <source>
        <strain evidence="1 2">DSM 18390</strain>
    </source>
</reference>
<dbReference type="RefSeq" id="WP_225352927.1">
    <property type="nucleotide sequence ID" value="NZ_AZFZ01000054.1"/>
</dbReference>
<proteinExistence type="predicted"/>
<gene>
    <name evidence="1" type="ORF">FD47_GL002261</name>
</gene>
<name>A0A0R1YR54_9LACO</name>
<dbReference type="EMBL" id="AZFZ01000054">
    <property type="protein sequence ID" value="KRM41740.1"/>
    <property type="molecule type" value="Genomic_DNA"/>
</dbReference>
<evidence type="ECO:0000313" key="2">
    <source>
        <dbReference type="Proteomes" id="UP000051010"/>
    </source>
</evidence>
<protein>
    <submittedName>
        <fullName evidence="1">Uncharacterized protein</fullName>
    </submittedName>
</protein>
<organism evidence="1 2">
    <name type="scientific">Lentilactobacillus parafarraginis DSM 18390 = JCM 14109</name>
    <dbReference type="NCBI Taxonomy" id="1423786"/>
    <lineage>
        <taxon>Bacteria</taxon>
        <taxon>Bacillati</taxon>
        <taxon>Bacillota</taxon>
        <taxon>Bacilli</taxon>
        <taxon>Lactobacillales</taxon>
        <taxon>Lactobacillaceae</taxon>
        <taxon>Lentilactobacillus</taxon>
    </lineage>
</organism>
<comment type="caution">
    <text evidence="1">The sequence shown here is derived from an EMBL/GenBank/DDBJ whole genome shotgun (WGS) entry which is preliminary data.</text>
</comment>
<dbReference type="AlphaFoldDB" id="A0A0R1YR54"/>
<evidence type="ECO:0000313" key="1">
    <source>
        <dbReference type="EMBL" id="KRM41740.1"/>
    </source>
</evidence>
<dbReference type="SUPFAM" id="SSF48498">
    <property type="entry name" value="Tetracyclin repressor-like, C-terminal domain"/>
    <property type="match status" value="1"/>
</dbReference>
<dbReference type="Gene3D" id="1.10.357.10">
    <property type="entry name" value="Tetracycline Repressor, domain 2"/>
    <property type="match status" value="1"/>
</dbReference>